<reference evidence="7" key="2">
    <citation type="submission" date="2018-05" db="EMBL/GenBank/DDBJ databases">
        <title>OmerRS3 (Oryza meridionalis Reference Sequence Version 3).</title>
        <authorList>
            <person name="Zhang J."/>
            <person name="Kudrna D."/>
            <person name="Lee S."/>
            <person name="Talag J."/>
            <person name="Welchert J."/>
            <person name="Wing R.A."/>
        </authorList>
    </citation>
    <scope>NUCLEOTIDE SEQUENCE [LARGE SCALE GENOMIC DNA]</scope>
    <source>
        <strain evidence="7">cv. OR44</strain>
    </source>
</reference>
<accession>A0A0E0DWD6</accession>
<dbReference type="STRING" id="40149.A0A0E0DWD6"/>
<dbReference type="eggNOG" id="KOG3149">
    <property type="taxonomic scope" value="Eukaryota"/>
</dbReference>
<dbReference type="AlphaFoldDB" id="A0A0E0DWD6"/>
<dbReference type="Gene3D" id="2.60.40.1970">
    <property type="entry name" value="YEATS domain"/>
    <property type="match status" value="1"/>
</dbReference>
<dbReference type="GO" id="GO:0005634">
    <property type="term" value="C:nucleus"/>
    <property type="evidence" value="ECO:0007669"/>
    <property type="project" value="UniProtKB-SubCell"/>
</dbReference>
<dbReference type="PROSITE" id="PS51037">
    <property type="entry name" value="YEATS"/>
    <property type="match status" value="1"/>
</dbReference>
<feature type="compositionally biased region" description="Low complexity" evidence="5">
    <location>
        <begin position="1"/>
        <end position="20"/>
    </location>
</feature>
<proteinExistence type="predicted"/>
<keyword evidence="8" id="KW-1185">Reference proteome</keyword>
<name>A0A0E0DWD6_9ORYZ</name>
<evidence type="ECO:0000313" key="7">
    <source>
        <dbReference type="EnsemblPlants" id="OMERI06G02290.1"/>
    </source>
</evidence>
<sequence>MPQASSSSSPATAAAAAAAAPPLPQPAADPSPSAVPASEEALDPQTPAPPPQAQPEAVLTAGQKALRSKPTRPPEDSDKKNKKLKDVEISFPIVYGTISFWLGKKASEYNSHKWTVYVRSATNEDLSVIVKRVVFQLHPSFTNPTRVVEQPPFELSESGWGEFEIAITLYFHSDVCEKRLDLFHQLKLYPEEDTGPQSTKKPVVVETYDEIVFPEPTEAFFQRVQNHPAATVPRLPPGITLPPPGPMELVPHEKKRGDTKDHPLSQWFSNFSEADELLKLAAARQQVQAHIAKLRRQLSMIDGMPQQSKAVSVQGQQFGHG</sequence>
<dbReference type="InterPro" id="IPR055129">
    <property type="entry name" value="YEATS_dom"/>
</dbReference>
<organism evidence="7">
    <name type="scientific">Oryza meridionalis</name>
    <dbReference type="NCBI Taxonomy" id="40149"/>
    <lineage>
        <taxon>Eukaryota</taxon>
        <taxon>Viridiplantae</taxon>
        <taxon>Streptophyta</taxon>
        <taxon>Embryophyta</taxon>
        <taxon>Tracheophyta</taxon>
        <taxon>Spermatophyta</taxon>
        <taxon>Magnoliopsida</taxon>
        <taxon>Liliopsida</taxon>
        <taxon>Poales</taxon>
        <taxon>Poaceae</taxon>
        <taxon>BOP clade</taxon>
        <taxon>Oryzoideae</taxon>
        <taxon>Oryzeae</taxon>
        <taxon>Oryzinae</taxon>
        <taxon>Oryza</taxon>
    </lineage>
</organism>
<evidence type="ECO:0000256" key="4">
    <source>
        <dbReference type="PROSITE-ProRule" id="PRU00376"/>
    </source>
</evidence>
<dbReference type="Gramene" id="OMERI06G02290.1">
    <property type="protein sequence ID" value="OMERI06G02290.1"/>
    <property type="gene ID" value="OMERI06G02290"/>
</dbReference>
<dbReference type="PANTHER" id="PTHR47573:SF1">
    <property type="entry name" value="PROTEIN AF-9 HOMOLOG"/>
    <property type="match status" value="1"/>
</dbReference>
<feature type="domain" description="YEATS" evidence="6">
    <location>
        <begin position="83"/>
        <end position="227"/>
    </location>
</feature>
<dbReference type="PANTHER" id="PTHR47573">
    <property type="entry name" value="PROTEIN AF-9 HOMOLOG"/>
    <property type="match status" value="1"/>
</dbReference>
<dbReference type="InterPro" id="IPR005033">
    <property type="entry name" value="YEATS"/>
</dbReference>
<evidence type="ECO:0000313" key="8">
    <source>
        <dbReference type="Proteomes" id="UP000008021"/>
    </source>
</evidence>
<feature type="compositionally biased region" description="Basic and acidic residues" evidence="5">
    <location>
        <begin position="72"/>
        <end position="83"/>
    </location>
</feature>
<dbReference type="HOGENOM" id="CLU_051385_1_0_1"/>
<dbReference type="GO" id="GO:0006355">
    <property type="term" value="P:regulation of DNA-templated transcription"/>
    <property type="evidence" value="ECO:0007669"/>
    <property type="project" value="InterPro"/>
</dbReference>
<evidence type="ECO:0000256" key="3">
    <source>
        <dbReference type="ARBA" id="ARBA00023242"/>
    </source>
</evidence>
<evidence type="ECO:0000256" key="5">
    <source>
        <dbReference type="SAM" id="MobiDB-lite"/>
    </source>
</evidence>
<keyword evidence="2" id="KW-0804">Transcription</keyword>
<reference evidence="7" key="1">
    <citation type="submission" date="2015-04" db="UniProtKB">
        <authorList>
            <consortium name="EnsemblPlants"/>
        </authorList>
    </citation>
    <scope>IDENTIFICATION</scope>
</reference>
<protein>
    <recommendedName>
        <fullName evidence="6">YEATS domain-containing protein</fullName>
    </recommendedName>
</protein>
<dbReference type="CDD" id="cd16910">
    <property type="entry name" value="YEATS_TFIID14_like"/>
    <property type="match status" value="1"/>
</dbReference>
<evidence type="ECO:0000259" key="6">
    <source>
        <dbReference type="PROSITE" id="PS51037"/>
    </source>
</evidence>
<comment type="subcellular location">
    <subcellularLocation>
        <location evidence="4">Nucleus</location>
    </subcellularLocation>
</comment>
<evidence type="ECO:0000256" key="1">
    <source>
        <dbReference type="ARBA" id="ARBA00023015"/>
    </source>
</evidence>
<keyword evidence="3 4" id="KW-0539">Nucleus</keyword>
<dbReference type="InterPro" id="IPR038704">
    <property type="entry name" value="YEAST_sf"/>
</dbReference>
<evidence type="ECO:0000256" key="2">
    <source>
        <dbReference type="ARBA" id="ARBA00023163"/>
    </source>
</evidence>
<dbReference type="Proteomes" id="UP000008021">
    <property type="component" value="Chromosome 6"/>
</dbReference>
<dbReference type="EnsemblPlants" id="OMERI06G02290.1">
    <property type="protein sequence ID" value="OMERI06G02290.1"/>
    <property type="gene ID" value="OMERI06G02290"/>
</dbReference>
<feature type="region of interest" description="Disordered" evidence="5">
    <location>
        <begin position="1"/>
        <end position="83"/>
    </location>
</feature>
<keyword evidence="1" id="KW-0805">Transcription regulation</keyword>
<dbReference type="Pfam" id="PF03366">
    <property type="entry name" value="YEATS"/>
    <property type="match status" value="1"/>
</dbReference>